<evidence type="ECO:0000313" key="4">
    <source>
        <dbReference type="Proteomes" id="UP001595593"/>
    </source>
</evidence>
<sequence length="331" mass="34914">MMESNRRTWLLGLGLLSLALLGGLVVWGFRATPPTSAPGVRSGAEQALSSVPPPAQPARAAVIGPTVDVARIGAQGAAVLAGRSEPGAEVTLRAGDRELARARADGRGEWVMQPEAPLPPGSHALSLSGRLSPEAAERNGEVLVVVVPERRPAPDGTTASEPPLAVVLPQREATPRLLQGGDGSGASARLGLGMVDYDEAGTLRFSGTAPPGSRVRVYIDDRHAGDAQADVAGRWDLRPEAPVATGQHRLRVDQLGQGGRVAARREWPFHREAQGAGADQLVVQPGNSLWRIARSSYGRGTRYTVIYRANRSQIRDPGRIYPGQILTLPPG</sequence>
<dbReference type="RefSeq" id="WP_379597943.1">
    <property type="nucleotide sequence ID" value="NZ_JBHRTN010000018.1"/>
</dbReference>
<dbReference type="PROSITE" id="PS51782">
    <property type="entry name" value="LYSM"/>
    <property type="match status" value="1"/>
</dbReference>
<dbReference type="Gene3D" id="2.60.40.10">
    <property type="entry name" value="Immunoglobulins"/>
    <property type="match status" value="1"/>
</dbReference>
<reference evidence="4" key="1">
    <citation type="journal article" date="2019" name="Int. J. Syst. Evol. Microbiol.">
        <title>The Global Catalogue of Microorganisms (GCM) 10K type strain sequencing project: providing services to taxonomists for standard genome sequencing and annotation.</title>
        <authorList>
            <consortium name="The Broad Institute Genomics Platform"/>
            <consortium name="The Broad Institute Genome Sequencing Center for Infectious Disease"/>
            <person name="Wu L."/>
            <person name="Ma J."/>
        </authorList>
    </citation>
    <scope>NUCLEOTIDE SEQUENCE [LARGE SCALE GENOMIC DNA]</scope>
    <source>
        <strain evidence="4">KCTC 52094</strain>
    </source>
</reference>
<dbReference type="InterPro" id="IPR013783">
    <property type="entry name" value="Ig-like_fold"/>
</dbReference>
<evidence type="ECO:0000313" key="3">
    <source>
        <dbReference type="EMBL" id="MFC3126546.1"/>
    </source>
</evidence>
<accession>A0ABV7G4Y5</accession>
<dbReference type="InterPro" id="IPR018392">
    <property type="entry name" value="LysM"/>
</dbReference>
<protein>
    <submittedName>
        <fullName evidence="3">LysM peptidoglycan-binding domain-containing protein</fullName>
    </submittedName>
</protein>
<dbReference type="Proteomes" id="UP001595593">
    <property type="component" value="Unassembled WGS sequence"/>
</dbReference>
<feature type="domain" description="LysM" evidence="2">
    <location>
        <begin position="279"/>
        <end position="328"/>
    </location>
</feature>
<dbReference type="SMART" id="SM00257">
    <property type="entry name" value="LysM"/>
    <property type="match status" value="1"/>
</dbReference>
<evidence type="ECO:0000256" key="1">
    <source>
        <dbReference type="SAM" id="MobiDB-lite"/>
    </source>
</evidence>
<organism evidence="3 4">
    <name type="scientific">Teichococcus globiformis</name>
    <dbReference type="NCBI Taxonomy" id="2307229"/>
    <lineage>
        <taxon>Bacteria</taxon>
        <taxon>Pseudomonadati</taxon>
        <taxon>Pseudomonadota</taxon>
        <taxon>Alphaproteobacteria</taxon>
        <taxon>Acetobacterales</taxon>
        <taxon>Roseomonadaceae</taxon>
        <taxon>Roseomonas</taxon>
    </lineage>
</organism>
<dbReference type="Pfam" id="PF01476">
    <property type="entry name" value="LysM"/>
    <property type="match status" value="1"/>
</dbReference>
<comment type="caution">
    <text evidence="3">The sequence shown here is derived from an EMBL/GenBank/DDBJ whole genome shotgun (WGS) entry which is preliminary data.</text>
</comment>
<dbReference type="InterPro" id="IPR052196">
    <property type="entry name" value="Bact_Kbp"/>
</dbReference>
<dbReference type="Gene3D" id="3.10.350.10">
    <property type="entry name" value="LysM domain"/>
    <property type="match status" value="1"/>
</dbReference>
<proteinExistence type="predicted"/>
<dbReference type="CDD" id="cd00118">
    <property type="entry name" value="LysM"/>
    <property type="match status" value="1"/>
</dbReference>
<keyword evidence="4" id="KW-1185">Reference proteome</keyword>
<dbReference type="PANTHER" id="PTHR34700">
    <property type="entry name" value="POTASSIUM BINDING PROTEIN KBP"/>
    <property type="match status" value="1"/>
</dbReference>
<name>A0ABV7G4Y5_9PROT</name>
<feature type="region of interest" description="Disordered" evidence="1">
    <location>
        <begin position="35"/>
        <end position="55"/>
    </location>
</feature>
<dbReference type="PANTHER" id="PTHR34700:SF4">
    <property type="entry name" value="PHAGE-LIKE ELEMENT PBSX PROTEIN XKDP"/>
    <property type="match status" value="1"/>
</dbReference>
<evidence type="ECO:0000259" key="2">
    <source>
        <dbReference type="PROSITE" id="PS51782"/>
    </source>
</evidence>
<gene>
    <name evidence="3" type="ORF">ACFOD4_15890</name>
</gene>
<dbReference type="SUPFAM" id="SSF54106">
    <property type="entry name" value="LysM domain"/>
    <property type="match status" value="1"/>
</dbReference>
<dbReference type="InterPro" id="IPR036779">
    <property type="entry name" value="LysM_dom_sf"/>
</dbReference>
<dbReference type="EMBL" id="JBHRTN010000018">
    <property type="protein sequence ID" value="MFC3126546.1"/>
    <property type="molecule type" value="Genomic_DNA"/>
</dbReference>